<dbReference type="FunFam" id="3.40.309.10:FF:000009">
    <property type="entry name" value="Aldehyde dehydrogenase A"/>
    <property type="match status" value="1"/>
</dbReference>
<dbReference type="Gene3D" id="3.40.309.10">
    <property type="entry name" value="Aldehyde Dehydrogenase, Chain A, domain 2"/>
    <property type="match status" value="1"/>
</dbReference>
<reference evidence="6 7" key="1">
    <citation type="journal article" date="2015" name="Genome Announc.">
        <title>Draft Genome Sequence of Norvancomycin-Producing Strain Amycolatopsis orientalis CPCC200066.</title>
        <authorList>
            <person name="Lei X."/>
            <person name="Yuan F."/>
            <person name="Shi Y."/>
            <person name="Li X."/>
            <person name="Wang L."/>
            <person name="Hong B."/>
        </authorList>
    </citation>
    <scope>NUCLEOTIDE SEQUENCE [LARGE SCALE GENOMIC DNA]</scope>
    <source>
        <strain evidence="6 7">B-37</strain>
    </source>
</reference>
<keyword evidence="2 4" id="KW-0560">Oxidoreductase</keyword>
<comment type="similarity">
    <text evidence="1 4">Belongs to the aldehyde dehydrogenase family.</text>
</comment>
<dbReference type="InterPro" id="IPR029510">
    <property type="entry name" value="Ald_DH_CS_GLU"/>
</dbReference>
<gene>
    <name evidence="6" type="primary">gabD2</name>
    <name evidence="6" type="ORF">SD37_17495</name>
</gene>
<dbReference type="GO" id="GO:0009450">
    <property type="term" value="P:gamma-aminobutyric acid catabolic process"/>
    <property type="evidence" value="ECO:0007669"/>
    <property type="project" value="TreeGrafter"/>
</dbReference>
<proteinExistence type="inferred from homology"/>
<protein>
    <submittedName>
        <fullName evidence="6">Succinic semialdehyde dehydrogenase</fullName>
    </submittedName>
</protein>
<dbReference type="Pfam" id="PF00171">
    <property type="entry name" value="Aldedh"/>
    <property type="match status" value="1"/>
</dbReference>
<evidence type="ECO:0000256" key="4">
    <source>
        <dbReference type="RuleBase" id="RU003345"/>
    </source>
</evidence>
<dbReference type="STRING" id="31958.SD37_17495"/>
<evidence type="ECO:0000256" key="2">
    <source>
        <dbReference type="ARBA" id="ARBA00023002"/>
    </source>
</evidence>
<evidence type="ECO:0000259" key="5">
    <source>
        <dbReference type="Pfam" id="PF00171"/>
    </source>
</evidence>
<evidence type="ECO:0000256" key="1">
    <source>
        <dbReference type="ARBA" id="ARBA00009986"/>
    </source>
</evidence>
<dbReference type="RefSeq" id="WP_044852912.1">
    <property type="nucleotide sequence ID" value="NZ_CP016174.1"/>
</dbReference>
<dbReference type="Proteomes" id="UP000093695">
    <property type="component" value="Chromosome"/>
</dbReference>
<dbReference type="InterPro" id="IPR015590">
    <property type="entry name" value="Aldehyde_DH_dom"/>
</dbReference>
<name>A0A193BYE6_AMYOR</name>
<accession>A0A193BYE6</accession>
<dbReference type="SUPFAM" id="SSF53720">
    <property type="entry name" value="ALDH-like"/>
    <property type="match status" value="1"/>
</dbReference>
<dbReference type="InterPro" id="IPR016163">
    <property type="entry name" value="Ald_DH_C"/>
</dbReference>
<dbReference type="CDD" id="cd07101">
    <property type="entry name" value="ALDH_SSADH2_GabD2"/>
    <property type="match status" value="1"/>
</dbReference>
<dbReference type="InterPro" id="IPR016162">
    <property type="entry name" value="Ald_DH_N"/>
</dbReference>
<sequence>MTVTPLALTRPASVTDAFLRRLVARVPGSSGATWKLTEVYTGDVLVELPQSTPSDIEQAFTVARAAQERWAATPLKRRLEVFKRAHALFVDRARIVTDLIQVESGKNRRMAIEETCDPAMVMSHYLTRAANLLAPVKRGGPVPFLTTSTEVRQPKGVVGIIAPWNFPFATGISDAVPALMAGNAVVLKPDNKTALSPLYGVEMLEEAGLPKGLFQVVCGEGPDVGPTLIDQANYVMFTGSTATGRVIGERAGRNLIGCCLELGGKNPMIVLNDADLDETVQGAIFGAFGNTGQICMHIERIYLPESRYDEFKNAYVAKTKALDVRAAYDFGPDMGSLVSADHLSRVKAHVDDAVAKGATVLCGGKPRPDLGPAFFEPTILEGVTKDMLCGVTETFGPVVALHKYRTVDEAVAFANDTEYGLNASVWGGDVTAARAVASRIESGNVNINDILATAYAAKGTPSGGVKNSGVGARHGDQGLLKYTDVKNVAVLKKQVMGPRGGQTYEKYVEGMLSGLKLMRRLRIR</sequence>
<evidence type="ECO:0000313" key="6">
    <source>
        <dbReference type="EMBL" id="ANN17261.1"/>
    </source>
</evidence>
<dbReference type="eggNOG" id="COG1012">
    <property type="taxonomic scope" value="Bacteria"/>
</dbReference>
<dbReference type="PANTHER" id="PTHR43353">
    <property type="entry name" value="SUCCINATE-SEMIALDEHYDE DEHYDROGENASE, MITOCHONDRIAL"/>
    <property type="match status" value="1"/>
</dbReference>
<organism evidence="6 7">
    <name type="scientific">Amycolatopsis orientalis</name>
    <name type="common">Nocardia orientalis</name>
    <dbReference type="NCBI Taxonomy" id="31958"/>
    <lineage>
        <taxon>Bacteria</taxon>
        <taxon>Bacillati</taxon>
        <taxon>Actinomycetota</taxon>
        <taxon>Actinomycetes</taxon>
        <taxon>Pseudonocardiales</taxon>
        <taxon>Pseudonocardiaceae</taxon>
        <taxon>Amycolatopsis</taxon>
    </lineage>
</organism>
<evidence type="ECO:0000256" key="3">
    <source>
        <dbReference type="PROSITE-ProRule" id="PRU10007"/>
    </source>
</evidence>
<dbReference type="PANTHER" id="PTHR43353:SF6">
    <property type="entry name" value="CYTOPLASMIC ALDEHYDE DEHYDROGENASE (EUROFUNG)"/>
    <property type="match status" value="1"/>
</dbReference>
<evidence type="ECO:0000313" key="7">
    <source>
        <dbReference type="Proteomes" id="UP000093695"/>
    </source>
</evidence>
<dbReference type="Gene3D" id="3.40.605.10">
    <property type="entry name" value="Aldehyde Dehydrogenase, Chain A, domain 1"/>
    <property type="match status" value="1"/>
</dbReference>
<feature type="active site" evidence="3">
    <location>
        <position position="261"/>
    </location>
</feature>
<dbReference type="EMBL" id="CP016174">
    <property type="protein sequence ID" value="ANN17261.1"/>
    <property type="molecule type" value="Genomic_DNA"/>
</dbReference>
<dbReference type="NCBIfam" id="NF006916">
    <property type="entry name" value="PRK09407.1"/>
    <property type="match status" value="1"/>
</dbReference>
<dbReference type="AlphaFoldDB" id="A0A193BYE6"/>
<dbReference type="KEGG" id="aori:SD37_17495"/>
<feature type="domain" description="Aldehyde dehydrogenase" evidence="5">
    <location>
        <begin position="32"/>
        <end position="488"/>
    </location>
</feature>
<dbReference type="GO" id="GO:0004777">
    <property type="term" value="F:succinate-semialdehyde dehydrogenase (NAD+) activity"/>
    <property type="evidence" value="ECO:0007669"/>
    <property type="project" value="TreeGrafter"/>
</dbReference>
<keyword evidence="7" id="KW-1185">Reference proteome</keyword>
<dbReference type="PROSITE" id="PS00687">
    <property type="entry name" value="ALDEHYDE_DEHYDR_GLU"/>
    <property type="match status" value="1"/>
</dbReference>
<dbReference type="InterPro" id="IPR016161">
    <property type="entry name" value="Ald_DH/histidinol_DH"/>
</dbReference>
<dbReference type="InterPro" id="IPR050740">
    <property type="entry name" value="Aldehyde_DH_Superfamily"/>
</dbReference>